<dbReference type="Proteomes" id="UP000479190">
    <property type="component" value="Unassembled WGS sequence"/>
</dbReference>
<protein>
    <recommendedName>
        <fullName evidence="2">FP protein C-terminal domain-containing protein</fullName>
    </recommendedName>
</protein>
<name>A0A6H5I633_9HYME</name>
<evidence type="ECO:0000313" key="3">
    <source>
        <dbReference type="EMBL" id="CAB0031179.1"/>
    </source>
</evidence>
<proteinExistence type="predicted"/>
<dbReference type="Pfam" id="PF25298">
    <property type="entry name" value="Baculo_FP_2nd"/>
    <property type="match status" value="1"/>
</dbReference>
<dbReference type="InterPro" id="IPR057251">
    <property type="entry name" value="FP_C"/>
</dbReference>
<reference evidence="3 4" key="1">
    <citation type="submission" date="2020-02" db="EMBL/GenBank/DDBJ databases">
        <authorList>
            <person name="Ferguson B K."/>
        </authorList>
    </citation>
    <scope>NUCLEOTIDE SEQUENCE [LARGE SCALE GENOMIC DNA]</scope>
</reference>
<feature type="domain" description="FP protein C-terminal" evidence="2">
    <location>
        <begin position="298"/>
        <end position="347"/>
    </location>
</feature>
<feature type="compositionally biased region" description="Basic and acidic residues" evidence="1">
    <location>
        <begin position="69"/>
        <end position="102"/>
    </location>
</feature>
<feature type="compositionally biased region" description="Basic and acidic residues" evidence="1">
    <location>
        <begin position="49"/>
        <end position="60"/>
    </location>
</feature>
<feature type="region of interest" description="Disordered" evidence="1">
    <location>
        <begin position="43"/>
        <end position="111"/>
    </location>
</feature>
<dbReference type="OrthoDB" id="5989141at2759"/>
<sequence>MQRTSTIRVKKACRAARQNIVKSTNWKIAVIVHYATGAADCVSGTSGRLRPERSEVGKDTKSKRRCARRASERALREQSRSTSVDTRRYTDEGDTDAEHSETQDTCPPPTMSVSNESILEAILRIEAGVSEVHATCTELKAGAVALDAKLDRAITTLEAHDGRISAVEDRQREIVGYLKKMKPCTGIKIVGIPATLSDSSDAGNRKLCVDVLKLIGAEDTVNDVDSVRWLNPPASRRTAVGGAGTVLPAPRTLVIEYKQTITRDRVLNMKRKAGEILASALVPGASGVLRMYEMHSNFTHNLLIKTKEVAKARGYTHVWVRDGLVCVRKSDGSEVIEVLTEMDLKSLL</sequence>
<evidence type="ECO:0000313" key="4">
    <source>
        <dbReference type="Proteomes" id="UP000479190"/>
    </source>
</evidence>
<accession>A0A6H5I633</accession>
<evidence type="ECO:0000259" key="2">
    <source>
        <dbReference type="Pfam" id="PF25298"/>
    </source>
</evidence>
<organism evidence="3 4">
    <name type="scientific">Trichogramma brassicae</name>
    <dbReference type="NCBI Taxonomy" id="86971"/>
    <lineage>
        <taxon>Eukaryota</taxon>
        <taxon>Metazoa</taxon>
        <taxon>Ecdysozoa</taxon>
        <taxon>Arthropoda</taxon>
        <taxon>Hexapoda</taxon>
        <taxon>Insecta</taxon>
        <taxon>Pterygota</taxon>
        <taxon>Neoptera</taxon>
        <taxon>Endopterygota</taxon>
        <taxon>Hymenoptera</taxon>
        <taxon>Apocrita</taxon>
        <taxon>Proctotrupomorpha</taxon>
        <taxon>Chalcidoidea</taxon>
        <taxon>Trichogrammatidae</taxon>
        <taxon>Trichogramma</taxon>
    </lineage>
</organism>
<keyword evidence="4" id="KW-1185">Reference proteome</keyword>
<evidence type="ECO:0000256" key="1">
    <source>
        <dbReference type="SAM" id="MobiDB-lite"/>
    </source>
</evidence>
<gene>
    <name evidence="3" type="ORF">TBRA_LOCUS3157</name>
</gene>
<dbReference type="AlphaFoldDB" id="A0A6H5I633"/>
<dbReference type="EMBL" id="CADCXV010000637">
    <property type="protein sequence ID" value="CAB0031179.1"/>
    <property type="molecule type" value="Genomic_DNA"/>
</dbReference>